<comment type="caution">
    <text evidence="2">The sequence shown here is derived from an EMBL/GenBank/DDBJ whole genome shotgun (WGS) entry which is preliminary data.</text>
</comment>
<evidence type="ECO:0000313" key="3">
    <source>
        <dbReference type="Proteomes" id="UP001180453"/>
    </source>
</evidence>
<dbReference type="SUPFAM" id="SSF55729">
    <property type="entry name" value="Acyl-CoA N-acyltransferases (Nat)"/>
    <property type="match status" value="1"/>
</dbReference>
<sequence>MHLGRPPLTCTHEPGLDVREFRRVLMDSGLGSIRPVDDLERLQRMLDAADVVLTARDASGQLVGVARCITDFSWCAYLSDLAVSASAQGLGAGRALLDGLRDHLGPRVTLALQSVPAAVGFYEHAGMARMADTFCLRRSH</sequence>
<dbReference type="PROSITE" id="PS51186">
    <property type="entry name" value="GNAT"/>
    <property type="match status" value="1"/>
</dbReference>
<dbReference type="EMBL" id="JAVDXU010000001">
    <property type="protein sequence ID" value="MDR7267448.1"/>
    <property type="molecule type" value="Genomic_DNA"/>
</dbReference>
<dbReference type="InterPro" id="IPR053144">
    <property type="entry name" value="Acetyltransferase_Butenolide"/>
</dbReference>
<evidence type="ECO:0000259" key="1">
    <source>
        <dbReference type="PROSITE" id="PS51186"/>
    </source>
</evidence>
<dbReference type="InterPro" id="IPR016181">
    <property type="entry name" value="Acyl_CoA_acyltransferase"/>
</dbReference>
<proteinExistence type="predicted"/>
<protein>
    <submittedName>
        <fullName evidence="2">Ribosomal protein S18 acetylase RimI-like enzyme</fullName>
    </submittedName>
</protein>
<dbReference type="CDD" id="cd04301">
    <property type="entry name" value="NAT_SF"/>
    <property type="match status" value="1"/>
</dbReference>
<gene>
    <name evidence="2" type="ORF">J2X20_000077</name>
</gene>
<dbReference type="InterPro" id="IPR000182">
    <property type="entry name" value="GNAT_dom"/>
</dbReference>
<dbReference type="Gene3D" id="3.40.630.30">
    <property type="match status" value="1"/>
</dbReference>
<dbReference type="PANTHER" id="PTHR43233:SF1">
    <property type="entry name" value="FAMILY N-ACETYLTRANSFERASE, PUTATIVE (AFU_ORTHOLOGUE AFUA_6G03350)-RELATED"/>
    <property type="match status" value="1"/>
</dbReference>
<organism evidence="2 3">
    <name type="scientific">Roseateles saccharophilus</name>
    <name type="common">Pseudomonas saccharophila</name>
    <dbReference type="NCBI Taxonomy" id="304"/>
    <lineage>
        <taxon>Bacteria</taxon>
        <taxon>Pseudomonadati</taxon>
        <taxon>Pseudomonadota</taxon>
        <taxon>Betaproteobacteria</taxon>
        <taxon>Burkholderiales</taxon>
        <taxon>Sphaerotilaceae</taxon>
        <taxon>Roseateles</taxon>
    </lineage>
</organism>
<accession>A0ABU1YFD5</accession>
<reference evidence="2 3" key="1">
    <citation type="submission" date="2023-07" db="EMBL/GenBank/DDBJ databases">
        <title>Sorghum-associated microbial communities from plants grown in Nebraska, USA.</title>
        <authorList>
            <person name="Schachtman D."/>
        </authorList>
    </citation>
    <scope>NUCLEOTIDE SEQUENCE [LARGE SCALE GENOMIC DNA]</scope>
    <source>
        <strain evidence="2 3">BE314</strain>
    </source>
</reference>
<dbReference type="Pfam" id="PF13673">
    <property type="entry name" value="Acetyltransf_10"/>
    <property type="match status" value="1"/>
</dbReference>
<evidence type="ECO:0000313" key="2">
    <source>
        <dbReference type="EMBL" id="MDR7267448.1"/>
    </source>
</evidence>
<dbReference type="PANTHER" id="PTHR43233">
    <property type="entry name" value="FAMILY N-ACETYLTRANSFERASE, PUTATIVE (AFU_ORTHOLOGUE AFUA_6G03350)-RELATED"/>
    <property type="match status" value="1"/>
</dbReference>
<feature type="domain" description="N-acetyltransferase" evidence="1">
    <location>
        <begin position="16"/>
        <end position="140"/>
    </location>
</feature>
<dbReference type="Proteomes" id="UP001180453">
    <property type="component" value="Unassembled WGS sequence"/>
</dbReference>
<keyword evidence="3" id="KW-1185">Reference proteome</keyword>
<name>A0ABU1YFD5_ROSSA</name>
<dbReference type="RefSeq" id="WP_310259193.1">
    <property type="nucleotide sequence ID" value="NZ_JAVDXU010000001.1"/>
</dbReference>